<sequence>MKDPSSGPAAKKTRSGAARDEAKRVAGGSNALQNLVLLVAKLVFTDSGALADLSSTVHRACDVAVDCGFAVQNEMPGQDYNGQSQLLKQRQKDGEAVDFAARGPPFVAIFMQVFHWAATMMWTEKLAKISVQEVGSLVLHWHWKRSKAKQEGCARGRLIYAIDYTHEMGPALIALVEEMLRRFGAARRIGPAPRGPLGRGAAKLPAELSGQ</sequence>
<reference evidence="2" key="1">
    <citation type="submission" date="2023-10" db="EMBL/GenBank/DDBJ databases">
        <authorList>
            <person name="Chen Y."/>
            <person name="Shah S."/>
            <person name="Dougan E. K."/>
            <person name="Thang M."/>
            <person name="Chan C."/>
        </authorList>
    </citation>
    <scope>NUCLEOTIDE SEQUENCE [LARGE SCALE GENOMIC DNA]</scope>
</reference>
<gene>
    <name evidence="2" type="ORF">PCOR1329_LOCUS1660</name>
</gene>
<organism evidence="2 3">
    <name type="scientific">Prorocentrum cordatum</name>
    <dbReference type="NCBI Taxonomy" id="2364126"/>
    <lineage>
        <taxon>Eukaryota</taxon>
        <taxon>Sar</taxon>
        <taxon>Alveolata</taxon>
        <taxon>Dinophyceae</taxon>
        <taxon>Prorocentrales</taxon>
        <taxon>Prorocentraceae</taxon>
        <taxon>Prorocentrum</taxon>
    </lineage>
</organism>
<name>A0ABN9PJ91_9DINO</name>
<feature type="region of interest" description="Disordered" evidence="1">
    <location>
        <begin position="1"/>
        <end position="24"/>
    </location>
</feature>
<evidence type="ECO:0000313" key="2">
    <source>
        <dbReference type="EMBL" id="CAK0790367.1"/>
    </source>
</evidence>
<evidence type="ECO:0000256" key="1">
    <source>
        <dbReference type="SAM" id="MobiDB-lite"/>
    </source>
</evidence>
<proteinExistence type="predicted"/>
<comment type="caution">
    <text evidence="2">The sequence shown here is derived from an EMBL/GenBank/DDBJ whole genome shotgun (WGS) entry which is preliminary data.</text>
</comment>
<dbReference type="Proteomes" id="UP001189429">
    <property type="component" value="Unassembled WGS sequence"/>
</dbReference>
<evidence type="ECO:0000313" key="3">
    <source>
        <dbReference type="Proteomes" id="UP001189429"/>
    </source>
</evidence>
<keyword evidence="3" id="KW-1185">Reference proteome</keyword>
<accession>A0ABN9PJ91</accession>
<protein>
    <submittedName>
        <fullName evidence="2">Uncharacterized protein</fullName>
    </submittedName>
</protein>
<dbReference type="EMBL" id="CAUYUJ010000408">
    <property type="protein sequence ID" value="CAK0790367.1"/>
    <property type="molecule type" value="Genomic_DNA"/>
</dbReference>